<dbReference type="Pfam" id="PF00364">
    <property type="entry name" value="Biotin_lipoyl"/>
    <property type="match status" value="1"/>
</dbReference>
<feature type="domain" description="Peripheral subunit-binding (PSBD)" evidence="7">
    <location>
        <begin position="217"/>
        <end position="254"/>
    </location>
</feature>
<comment type="cofactor">
    <cofactor evidence="4">
        <name>(R)-lipoate</name>
        <dbReference type="ChEBI" id="CHEBI:83088"/>
    </cofactor>
</comment>
<dbReference type="InterPro" id="IPR001078">
    <property type="entry name" value="2-oxoacid_DH_actylTfrase"/>
</dbReference>
<dbReference type="InterPro" id="IPR045257">
    <property type="entry name" value="E2/Pdx1"/>
</dbReference>
<dbReference type="GO" id="GO:0016746">
    <property type="term" value="F:acyltransferase activity"/>
    <property type="evidence" value="ECO:0007669"/>
    <property type="project" value="UniProtKB-KW"/>
</dbReference>
<dbReference type="EMBL" id="JAFCMP010000023">
    <property type="protein sequence ID" value="KAG5191130.1"/>
    <property type="molecule type" value="Genomic_DNA"/>
</dbReference>
<sequence>MSSALRVALSSNARRALRTAAARANRRSSYACAIQGAEIHSGAVAIPRSRAGHRYLRQQGLQDGNAVHRRWLSSEAPSFTVVNMPALSPTMETGTITKWHAQPGTALAPGDVLCDVETDKATVAFEVQEDGVLAKILVQEGGGEVKVGSPVAVTVEDEAAYDAFTKADAAGSLPYFSGEDAPSATDSQPQAPAAAAESAPPPAAAAAANRTVPEEFAYSPAARHLAQSKGIDIVSLAGSGRGGRVTKSDLIKALASGTEFPKLGAGRHAATEPAAAAAPTGEAAAAAAAAPKAAAAKAPAPAAAAPAPASGGSSGGGGAADHTDIPANNIRKVIAKRLAQSKATVPHLYVSAECELDALLALRKELAARHGAKVSVNDLVIRAAALALRDVPEANAQWSARDGAAALQRAVDVSVAVATPTGLITPIVTRAAERGLLNISAAVRDLAGRAKEGKLKPEEFQGGTFTISNLGMFGIAEFSAVINPPQACIMAVGGGVRRVVPGARDAATGARAPPRVATVMTAKLSADRRVVDEAVAAQFLQQFTASELHETQLRSEQNATLLYEAIVGMSNSKVAPYRDVRLRGAFDAWLRKGEPHALHAVADAETAAAAAAAASACEDDDDALLLRRMRAAAAKRRADAAAAEARHAKRRAAFSAACAAYARGERAILAATTAAAAPAATAEGVEQRLEEMMGSVVAVLARGGEGGGRKGAVGGGWMDARESRERELQALSLEHACSSNDPIAATLSKWTRACLRRQRPRRGLLSTSTAAGPRELANTQSNVEAARRLHVSAMRRC</sequence>
<dbReference type="SUPFAM" id="SSF52777">
    <property type="entry name" value="CoA-dependent acyltransferases"/>
    <property type="match status" value="1"/>
</dbReference>
<dbReference type="GO" id="GO:0045254">
    <property type="term" value="C:pyruvate dehydrogenase complex"/>
    <property type="evidence" value="ECO:0007669"/>
    <property type="project" value="InterPro"/>
</dbReference>
<protein>
    <recommendedName>
        <fullName evidence="4">Dihydrolipoamide acetyltransferase component of pyruvate dehydrogenase complex</fullName>
        <ecNumber evidence="4">2.3.1.-</ecNumber>
    </recommendedName>
</protein>
<dbReference type="Gene3D" id="4.10.320.10">
    <property type="entry name" value="E3-binding domain"/>
    <property type="match status" value="1"/>
</dbReference>
<evidence type="ECO:0000259" key="7">
    <source>
        <dbReference type="PROSITE" id="PS51826"/>
    </source>
</evidence>
<keyword evidence="2 4" id="KW-0450">Lipoyl</keyword>
<comment type="caution">
    <text evidence="8">The sequence shown here is derived from an EMBL/GenBank/DDBJ whole genome shotgun (WGS) entry which is preliminary data.</text>
</comment>
<name>A0A835ZCE2_9STRA</name>
<dbReference type="Pfam" id="PF02817">
    <property type="entry name" value="E3_binding"/>
    <property type="match status" value="1"/>
</dbReference>
<dbReference type="InterPro" id="IPR004167">
    <property type="entry name" value="PSBD"/>
</dbReference>
<dbReference type="PROSITE" id="PS50968">
    <property type="entry name" value="BIOTINYL_LIPOYL"/>
    <property type="match status" value="1"/>
</dbReference>
<evidence type="ECO:0000256" key="3">
    <source>
        <dbReference type="ARBA" id="ARBA00022946"/>
    </source>
</evidence>
<gene>
    <name evidence="8" type="ORF">JKP88DRAFT_296552</name>
</gene>
<dbReference type="PANTHER" id="PTHR23151">
    <property type="entry name" value="DIHYDROLIPOAMIDE ACETYL/SUCCINYL-TRANSFERASE-RELATED"/>
    <property type="match status" value="1"/>
</dbReference>
<dbReference type="EC" id="2.3.1.-" evidence="4"/>
<dbReference type="PROSITE" id="PS00189">
    <property type="entry name" value="LIPOYL"/>
    <property type="match status" value="1"/>
</dbReference>
<keyword evidence="4 8" id="KW-0012">Acyltransferase</keyword>
<dbReference type="Gene3D" id="3.30.559.10">
    <property type="entry name" value="Chloramphenicol acetyltransferase-like domain"/>
    <property type="match status" value="1"/>
</dbReference>
<feature type="compositionally biased region" description="Low complexity" evidence="5">
    <location>
        <begin position="181"/>
        <end position="208"/>
    </location>
</feature>
<evidence type="ECO:0000256" key="1">
    <source>
        <dbReference type="ARBA" id="ARBA00007317"/>
    </source>
</evidence>
<accession>A0A835ZCE2</accession>
<comment type="similarity">
    <text evidence="1 4">Belongs to the 2-oxoacid dehydrogenase family.</text>
</comment>
<feature type="region of interest" description="Disordered" evidence="5">
    <location>
        <begin position="177"/>
        <end position="208"/>
    </location>
</feature>
<dbReference type="Pfam" id="PF00198">
    <property type="entry name" value="2-oxoacid_dh"/>
    <property type="match status" value="1"/>
</dbReference>
<evidence type="ECO:0000256" key="5">
    <source>
        <dbReference type="SAM" id="MobiDB-lite"/>
    </source>
</evidence>
<evidence type="ECO:0000256" key="4">
    <source>
        <dbReference type="RuleBase" id="RU003423"/>
    </source>
</evidence>
<evidence type="ECO:0000259" key="6">
    <source>
        <dbReference type="PROSITE" id="PS50968"/>
    </source>
</evidence>
<dbReference type="InterPro" id="IPR036625">
    <property type="entry name" value="E3-bd_dom_sf"/>
</dbReference>
<dbReference type="GO" id="GO:0006086">
    <property type="term" value="P:pyruvate decarboxylation to acetyl-CoA"/>
    <property type="evidence" value="ECO:0007669"/>
    <property type="project" value="InterPro"/>
</dbReference>
<dbReference type="InterPro" id="IPR000089">
    <property type="entry name" value="Biotin_lipoyl"/>
</dbReference>
<dbReference type="PANTHER" id="PTHR23151:SF90">
    <property type="entry name" value="DIHYDROLIPOYLLYSINE-RESIDUE ACETYLTRANSFERASE COMPONENT OF PYRUVATE DEHYDROGENASE COMPLEX, MITOCHONDRIAL-RELATED"/>
    <property type="match status" value="1"/>
</dbReference>
<proteinExistence type="inferred from homology"/>
<dbReference type="Proteomes" id="UP000664859">
    <property type="component" value="Unassembled WGS sequence"/>
</dbReference>
<dbReference type="InterPro" id="IPR003016">
    <property type="entry name" value="2-oxoA_DH_lipoyl-BS"/>
</dbReference>
<evidence type="ECO:0000256" key="2">
    <source>
        <dbReference type="ARBA" id="ARBA00022823"/>
    </source>
</evidence>
<dbReference type="PROSITE" id="PS51826">
    <property type="entry name" value="PSBD"/>
    <property type="match status" value="1"/>
</dbReference>
<evidence type="ECO:0000313" key="9">
    <source>
        <dbReference type="Proteomes" id="UP000664859"/>
    </source>
</evidence>
<dbReference type="AlphaFoldDB" id="A0A835ZCE2"/>
<keyword evidence="3" id="KW-0809">Transit peptide</keyword>
<evidence type="ECO:0000313" key="8">
    <source>
        <dbReference type="EMBL" id="KAG5191130.1"/>
    </source>
</evidence>
<keyword evidence="4 8" id="KW-0808">Transferase</keyword>
<dbReference type="Gene3D" id="2.40.50.100">
    <property type="match status" value="1"/>
</dbReference>
<dbReference type="SUPFAM" id="SSF47005">
    <property type="entry name" value="Peripheral subunit-binding domain of 2-oxo acid dehydrogenase complex"/>
    <property type="match status" value="1"/>
</dbReference>
<keyword evidence="9" id="KW-1185">Reference proteome</keyword>
<dbReference type="GO" id="GO:0005739">
    <property type="term" value="C:mitochondrion"/>
    <property type="evidence" value="ECO:0007669"/>
    <property type="project" value="TreeGrafter"/>
</dbReference>
<feature type="region of interest" description="Disordered" evidence="5">
    <location>
        <begin position="303"/>
        <end position="322"/>
    </location>
</feature>
<dbReference type="SUPFAM" id="SSF51230">
    <property type="entry name" value="Single hybrid motif"/>
    <property type="match status" value="1"/>
</dbReference>
<dbReference type="OrthoDB" id="537444at2759"/>
<dbReference type="InterPro" id="IPR011053">
    <property type="entry name" value="Single_hybrid_motif"/>
</dbReference>
<dbReference type="CDD" id="cd06849">
    <property type="entry name" value="lipoyl_domain"/>
    <property type="match status" value="1"/>
</dbReference>
<organism evidence="8 9">
    <name type="scientific">Tribonema minus</name>
    <dbReference type="NCBI Taxonomy" id="303371"/>
    <lineage>
        <taxon>Eukaryota</taxon>
        <taxon>Sar</taxon>
        <taxon>Stramenopiles</taxon>
        <taxon>Ochrophyta</taxon>
        <taxon>PX clade</taxon>
        <taxon>Xanthophyceae</taxon>
        <taxon>Tribonematales</taxon>
        <taxon>Tribonemataceae</taxon>
        <taxon>Tribonema</taxon>
    </lineage>
</organism>
<reference evidence="8" key="1">
    <citation type="submission" date="2021-02" db="EMBL/GenBank/DDBJ databases">
        <title>First Annotated Genome of the Yellow-green Alga Tribonema minus.</title>
        <authorList>
            <person name="Mahan K.M."/>
        </authorList>
    </citation>
    <scope>NUCLEOTIDE SEQUENCE</scope>
    <source>
        <strain evidence="8">UTEX B ZZ1240</strain>
    </source>
</reference>
<dbReference type="FunFam" id="2.40.50.100:FF:000010">
    <property type="entry name" value="Acetyltransferase component of pyruvate dehydrogenase complex"/>
    <property type="match status" value="1"/>
</dbReference>
<feature type="domain" description="Lipoyl-binding" evidence="6">
    <location>
        <begin position="79"/>
        <end position="155"/>
    </location>
</feature>
<dbReference type="InterPro" id="IPR023213">
    <property type="entry name" value="CAT-like_dom_sf"/>
</dbReference>